<feature type="transmembrane region" description="Helical" evidence="6">
    <location>
        <begin position="59"/>
        <end position="77"/>
    </location>
</feature>
<dbReference type="InterPro" id="IPR013525">
    <property type="entry name" value="ABC2_TM"/>
</dbReference>
<keyword evidence="6" id="KW-0813">Transport</keyword>
<feature type="transmembrane region" description="Helical" evidence="6">
    <location>
        <begin position="148"/>
        <end position="166"/>
    </location>
</feature>
<feature type="compositionally biased region" description="Polar residues" evidence="7">
    <location>
        <begin position="1"/>
        <end position="11"/>
    </location>
</feature>
<keyword evidence="6" id="KW-1003">Cell membrane</keyword>
<feature type="region of interest" description="Disordered" evidence="7">
    <location>
        <begin position="1"/>
        <end position="27"/>
    </location>
</feature>
<evidence type="ECO:0000256" key="3">
    <source>
        <dbReference type="ARBA" id="ARBA00022989"/>
    </source>
</evidence>
<feature type="transmembrane region" description="Helical" evidence="6">
    <location>
        <begin position="266"/>
        <end position="286"/>
    </location>
</feature>
<comment type="subcellular location">
    <subcellularLocation>
        <location evidence="6">Cell membrane</location>
        <topology evidence="6">Multi-pass membrane protein</topology>
    </subcellularLocation>
    <subcellularLocation>
        <location evidence="1">Membrane</location>
        <topology evidence="1">Multi-pass membrane protein</topology>
    </subcellularLocation>
</comment>
<dbReference type="EMBL" id="JADOUA010000001">
    <property type="protein sequence ID" value="MBG6090702.1"/>
    <property type="molecule type" value="Genomic_DNA"/>
</dbReference>
<dbReference type="GO" id="GO:0043190">
    <property type="term" value="C:ATP-binding cassette (ABC) transporter complex"/>
    <property type="evidence" value="ECO:0007669"/>
    <property type="project" value="InterPro"/>
</dbReference>
<evidence type="ECO:0000259" key="8">
    <source>
        <dbReference type="PROSITE" id="PS51012"/>
    </source>
</evidence>
<accession>A0A931DMH9</accession>
<evidence type="ECO:0000313" key="9">
    <source>
        <dbReference type="EMBL" id="MBG6090702.1"/>
    </source>
</evidence>
<reference evidence="9" key="1">
    <citation type="submission" date="2020-11" db="EMBL/GenBank/DDBJ databases">
        <title>Sequencing the genomes of 1000 actinobacteria strains.</title>
        <authorList>
            <person name="Klenk H.-P."/>
        </authorList>
    </citation>
    <scope>NUCLEOTIDE SEQUENCE</scope>
    <source>
        <strain evidence="9">DSM 43175</strain>
    </source>
</reference>
<evidence type="ECO:0000256" key="2">
    <source>
        <dbReference type="ARBA" id="ARBA00022692"/>
    </source>
</evidence>
<evidence type="ECO:0000256" key="6">
    <source>
        <dbReference type="RuleBase" id="RU361157"/>
    </source>
</evidence>
<dbReference type="InterPro" id="IPR051784">
    <property type="entry name" value="Nod_factor_ABC_transporter"/>
</dbReference>
<feature type="transmembrane region" description="Helical" evidence="6">
    <location>
        <begin position="202"/>
        <end position="222"/>
    </location>
</feature>
<proteinExistence type="inferred from homology"/>
<dbReference type="AlphaFoldDB" id="A0A931DMH9"/>
<keyword evidence="2 6" id="KW-0812">Transmembrane</keyword>
<name>A0A931DMH9_9ACTN</name>
<protein>
    <recommendedName>
        <fullName evidence="6">Transport permease protein</fullName>
    </recommendedName>
</protein>
<keyword evidence="5" id="KW-0046">Antibiotic resistance</keyword>
<evidence type="ECO:0000256" key="4">
    <source>
        <dbReference type="ARBA" id="ARBA00023136"/>
    </source>
</evidence>
<dbReference type="Pfam" id="PF01061">
    <property type="entry name" value="ABC2_membrane"/>
    <property type="match status" value="1"/>
</dbReference>
<organism evidence="9 10">
    <name type="scientific">Actinomadura viridis</name>
    <dbReference type="NCBI Taxonomy" id="58110"/>
    <lineage>
        <taxon>Bacteria</taxon>
        <taxon>Bacillati</taxon>
        <taxon>Actinomycetota</taxon>
        <taxon>Actinomycetes</taxon>
        <taxon>Streptosporangiales</taxon>
        <taxon>Thermomonosporaceae</taxon>
        <taxon>Actinomadura</taxon>
    </lineage>
</organism>
<evidence type="ECO:0000256" key="7">
    <source>
        <dbReference type="SAM" id="MobiDB-lite"/>
    </source>
</evidence>
<gene>
    <name evidence="9" type="ORF">IW256_004815</name>
</gene>
<dbReference type="InterPro" id="IPR000412">
    <property type="entry name" value="ABC_2_transport"/>
</dbReference>
<dbReference type="PANTHER" id="PTHR43229">
    <property type="entry name" value="NODULATION PROTEIN J"/>
    <property type="match status" value="1"/>
</dbReference>
<keyword evidence="10" id="KW-1185">Reference proteome</keyword>
<dbReference type="PROSITE" id="PS51012">
    <property type="entry name" value="ABC_TM2"/>
    <property type="match status" value="1"/>
</dbReference>
<feature type="domain" description="ABC transmembrane type-2" evidence="8">
    <location>
        <begin position="57"/>
        <end position="292"/>
    </location>
</feature>
<dbReference type="InterPro" id="IPR047817">
    <property type="entry name" value="ABC2_TM_bact-type"/>
</dbReference>
<evidence type="ECO:0000256" key="1">
    <source>
        <dbReference type="ARBA" id="ARBA00004141"/>
    </source>
</evidence>
<keyword evidence="3 6" id="KW-1133">Transmembrane helix</keyword>
<dbReference type="PIRSF" id="PIRSF006648">
    <property type="entry name" value="DrrB"/>
    <property type="match status" value="1"/>
</dbReference>
<dbReference type="GO" id="GO:0140359">
    <property type="term" value="F:ABC-type transporter activity"/>
    <property type="evidence" value="ECO:0007669"/>
    <property type="project" value="InterPro"/>
</dbReference>
<dbReference type="GO" id="GO:0046677">
    <property type="term" value="P:response to antibiotic"/>
    <property type="evidence" value="ECO:0007669"/>
    <property type="project" value="UniProtKB-KW"/>
</dbReference>
<feature type="transmembrane region" description="Helical" evidence="6">
    <location>
        <begin position="172"/>
        <end position="195"/>
    </location>
</feature>
<dbReference type="Proteomes" id="UP000614047">
    <property type="component" value="Unassembled WGS sequence"/>
</dbReference>
<sequence length="294" mass="30884">MTTGVTRTRPSGSPDPALNPATNPALTPTGAHRLRWVFTDGATLTGRALAHWTRRPGEVLLGLLFPVMVVLMMGYLFGGQMDVPGGGTYREFIVPGMFAMTMLFGIETTFAAIAGDAAKGVTDRFRSMPMSSSAVVVGRGAADMLHSVAGLAVMVACGLLIGWRWHEGPGRALAALGLLLLWRFALLWVGVYLGLVAGGPEAIVAVQILVWPVGFLSSALIAPATMPGWLGAIAEWNPMSATVTACRELFGGPGAAAGGSWAAEHATTMAVVWPLLIAAVFLPLSVRRYRAMGR</sequence>
<comment type="caution">
    <text evidence="9">The sequence shown here is derived from an EMBL/GenBank/DDBJ whole genome shotgun (WGS) entry which is preliminary data.</text>
</comment>
<dbReference type="PANTHER" id="PTHR43229:SF2">
    <property type="entry name" value="NODULATION PROTEIN J"/>
    <property type="match status" value="1"/>
</dbReference>
<dbReference type="RefSeq" id="WP_197013130.1">
    <property type="nucleotide sequence ID" value="NZ_BAABES010000011.1"/>
</dbReference>
<evidence type="ECO:0000256" key="5">
    <source>
        <dbReference type="ARBA" id="ARBA00023251"/>
    </source>
</evidence>
<feature type="transmembrane region" description="Helical" evidence="6">
    <location>
        <begin position="97"/>
        <end position="118"/>
    </location>
</feature>
<comment type="similarity">
    <text evidence="6">Belongs to the ABC-2 integral membrane protein family.</text>
</comment>
<evidence type="ECO:0000313" key="10">
    <source>
        <dbReference type="Proteomes" id="UP000614047"/>
    </source>
</evidence>
<keyword evidence="4 6" id="KW-0472">Membrane</keyword>